<gene>
    <name evidence="1" type="ORF">J5W02_06630</name>
</gene>
<keyword evidence="2" id="KW-1185">Reference proteome</keyword>
<evidence type="ECO:0000313" key="1">
    <source>
        <dbReference type="EMBL" id="MBW7572486.1"/>
    </source>
</evidence>
<accession>A0ABS7DMF5</accession>
<name>A0ABS7DMF5_9FIRM</name>
<sequence length="273" mass="32940">MEKEDLRSKGNHSIYVKYIELLLMNRLAREENFTCTITRKRLFQFLGLVNGEFSNKPYDLIKQQNNQIRTYDLDHFYQRAYQKLDKILFDALKNLKNRCLISYFEEIVIIQKDEDGKTYTTIANDTEIKCIDSVKKQVLDEMGLISLTQVFLKFKGDKFYSRVDSILKEQYNWEYTYKQFKLIYTQKNIIQEIPKTELQIEKLKLNQKVIDAMNQQAENNYKRNRDKYDRGYEKFISNWNGFGRPIESSFKCFKYNYDYVDIQKELANYLLKI</sequence>
<evidence type="ECO:0000313" key="2">
    <source>
        <dbReference type="Proteomes" id="UP000719942"/>
    </source>
</evidence>
<comment type="caution">
    <text evidence="1">The sequence shown here is derived from an EMBL/GenBank/DDBJ whole genome shotgun (WGS) entry which is preliminary data.</text>
</comment>
<evidence type="ECO:0008006" key="3">
    <source>
        <dbReference type="Google" id="ProtNLM"/>
    </source>
</evidence>
<protein>
    <recommendedName>
        <fullName evidence="3">Initiator Replication protein</fullName>
    </recommendedName>
</protein>
<dbReference type="RefSeq" id="WP_219964889.1">
    <property type="nucleotide sequence ID" value="NZ_JAGFNZ010000002.1"/>
</dbReference>
<organism evidence="1 2">
    <name type="scientific">Caproiciproducens faecalis</name>
    <dbReference type="NCBI Taxonomy" id="2820301"/>
    <lineage>
        <taxon>Bacteria</taxon>
        <taxon>Bacillati</taxon>
        <taxon>Bacillota</taxon>
        <taxon>Clostridia</taxon>
        <taxon>Eubacteriales</taxon>
        <taxon>Acutalibacteraceae</taxon>
        <taxon>Caproiciproducens</taxon>
    </lineage>
</organism>
<reference evidence="1 2" key="1">
    <citation type="submission" date="2021-03" db="EMBL/GenBank/DDBJ databases">
        <title>Caproiciproducens sp. nov. isolated from feces of cow.</title>
        <authorList>
            <person name="Choi J.-Y."/>
        </authorList>
    </citation>
    <scope>NUCLEOTIDE SEQUENCE [LARGE SCALE GENOMIC DNA]</scope>
    <source>
        <strain evidence="1 2">AGMB10547</strain>
    </source>
</reference>
<dbReference type="EMBL" id="JAGFNZ010000002">
    <property type="protein sequence ID" value="MBW7572486.1"/>
    <property type="molecule type" value="Genomic_DNA"/>
</dbReference>
<dbReference type="Proteomes" id="UP000719942">
    <property type="component" value="Unassembled WGS sequence"/>
</dbReference>
<proteinExistence type="predicted"/>